<proteinExistence type="predicted"/>
<keyword evidence="11" id="KW-1185">Reference proteome</keyword>
<feature type="transmembrane region" description="Helical" evidence="8">
    <location>
        <begin position="250"/>
        <end position="268"/>
    </location>
</feature>
<dbReference type="SUPFAM" id="SSF103473">
    <property type="entry name" value="MFS general substrate transporter"/>
    <property type="match status" value="1"/>
</dbReference>
<name>A0A934SYJ7_9BURK</name>
<evidence type="ECO:0000256" key="8">
    <source>
        <dbReference type="SAM" id="Phobius"/>
    </source>
</evidence>
<keyword evidence="2" id="KW-0813">Transport</keyword>
<keyword evidence="6 8" id="KW-0472">Membrane</keyword>
<dbReference type="GO" id="GO:0022857">
    <property type="term" value="F:transmembrane transporter activity"/>
    <property type="evidence" value="ECO:0007669"/>
    <property type="project" value="InterPro"/>
</dbReference>
<reference evidence="10" key="1">
    <citation type="submission" date="2021-01" db="EMBL/GenBank/DDBJ databases">
        <title>Genome sequence of strain Noviherbaspirillum sp. DKR-6.</title>
        <authorList>
            <person name="Chaudhary D.K."/>
        </authorList>
    </citation>
    <scope>NUCLEOTIDE SEQUENCE</scope>
    <source>
        <strain evidence="10">DKR-6</strain>
    </source>
</reference>
<organism evidence="10 11">
    <name type="scientific">Noviherbaspirillum pedocola</name>
    <dbReference type="NCBI Taxonomy" id="2801341"/>
    <lineage>
        <taxon>Bacteria</taxon>
        <taxon>Pseudomonadati</taxon>
        <taxon>Pseudomonadota</taxon>
        <taxon>Betaproteobacteria</taxon>
        <taxon>Burkholderiales</taxon>
        <taxon>Oxalobacteraceae</taxon>
        <taxon>Noviherbaspirillum</taxon>
    </lineage>
</organism>
<feature type="transmembrane region" description="Helical" evidence="8">
    <location>
        <begin position="314"/>
        <end position="337"/>
    </location>
</feature>
<feature type="transmembrane region" description="Helical" evidence="8">
    <location>
        <begin position="451"/>
        <end position="470"/>
    </location>
</feature>
<dbReference type="PANTHER" id="PTHR23501">
    <property type="entry name" value="MAJOR FACILITATOR SUPERFAMILY"/>
    <property type="match status" value="1"/>
</dbReference>
<dbReference type="AlphaFoldDB" id="A0A934SYJ7"/>
<dbReference type="EMBL" id="JAEPBG010000016">
    <property type="protein sequence ID" value="MBK4737958.1"/>
    <property type="molecule type" value="Genomic_DNA"/>
</dbReference>
<feature type="transmembrane region" description="Helical" evidence="8">
    <location>
        <begin position="57"/>
        <end position="81"/>
    </location>
</feature>
<dbReference type="Gene3D" id="1.20.1720.10">
    <property type="entry name" value="Multidrug resistance protein D"/>
    <property type="match status" value="1"/>
</dbReference>
<dbReference type="FunFam" id="1.20.1720.10:FF:000004">
    <property type="entry name" value="EmrB/QacA family drug resistance transporter"/>
    <property type="match status" value="1"/>
</dbReference>
<feature type="transmembrane region" description="Helical" evidence="8">
    <location>
        <begin position="93"/>
        <end position="112"/>
    </location>
</feature>
<feature type="transmembrane region" description="Helical" evidence="8">
    <location>
        <begin position="406"/>
        <end position="430"/>
    </location>
</feature>
<dbReference type="InterPro" id="IPR011701">
    <property type="entry name" value="MFS"/>
</dbReference>
<feature type="transmembrane region" description="Helical" evidence="8">
    <location>
        <begin position="274"/>
        <end position="294"/>
    </location>
</feature>
<feature type="compositionally biased region" description="Polar residues" evidence="7">
    <location>
        <begin position="1"/>
        <end position="11"/>
    </location>
</feature>
<dbReference type="Pfam" id="PF07690">
    <property type="entry name" value="MFS_1"/>
    <property type="match status" value="1"/>
</dbReference>
<comment type="caution">
    <text evidence="10">The sequence shown here is derived from an EMBL/GenBank/DDBJ whole genome shotgun (WGS) entry which is preliminary data.</text>
</comment>
<feature type="region of interest" description="Disordered" evidence="7">
    <location>
        <begin position="1"/>
        <end position="48"/>
    </location>
</feature>
<feature type="transmembrane region" description="Helical" evidence="8">
    <location>
        <begin position="381"/>
        <end position="400"/>
    </location>
</feature>
<keyword evidence="4 8" id="KW-0812">Transmembrane</keyword>
<evidence type="ECO:0000256" key="1">
    <source>
        <dbReference type="ARBA" id="ARBA00004651"/>
    </source>
</evidence>
<keyword evidence="5 8" id="KW-1133">Transmembrane helix</keyword>
<keyword evidence="3" id="KW-1003">Cell membrane</keyword>
<dbReference type="CDD" id="cd17502">
    <property type="entry name" value="MFS_Azr1_MDR_like"/>
    <property type="match status" value="1"/>
</dbReference>
<evidence type="ECO:0000256" key="7">
    <source>
        <dbReference type="SAM" id="MobiDB-lite"/>
    </source>
</evidence>
<evidence type="ECO:0000259" key="9">
    <source>
        <dbReference type="PROSITE" id="PS50850"/>
    </source>
</evidence>
<evidence type="ECO:0000256" key="5">
    <source>
        <dbReference type="ARBA" id="ARBA00022989"/>
    </source>
</evidence>
<dbReference type="PANTHER" id="PTHR23501:SF191">
    <property type="entry name" value="VACUOLAR BASIC AMINO ACID TRANSPORTER 4"/>
    <property type="match status" value="1"/>
</dbReference>
<dbReference type="GO" id="GO:0005886">
    <property type="term" value="C:plasma membrane"/>
    <property type="evidence" value="ECO:0007669"/>
    <property type="project" value="UniProtKB-SubCell"/>
</dbReference>
<accession>A0A934SYJ7</accession>
<gene>
    <name evidence="10" type="ORF">JJB74_25330</name>
</gene>
<evidence type="ECO:0000313" key="10">
    <source>
        <dbReference type="EMBL" id="MBK4737958.1"/>
    </source>
</evidence>
<dbReference type="InterPro" id="IPR036259">
    <property type="entry name" value="MFS_trans_sf"/>
</dbReference>
<evidence type="ECO:0000313" key="11">
    <source>
        <dbReference type="Proteomes" id="UP000622890"/>
    </source>
</evidence>
<evidence type="ECO:0000256" key="4">
    <source>
        <dbReference type="ARBA" id="ARBA00022692"/>
    </source>
</evidence>
<feature type="transmembrane region" description="Helical" evidence="8">
    <location>
        <begin position="530"/>
        <end position="548"/>
    </location>
</feature>
<protein>
    <submittedName>
        <fullName evidence="10">MFS transporter</fullName>
    </submittedName>
</protein>
<dbReference type="Proteomes" id="UP000622890">
    <property type="component" value="Unassembled WGS sequence"/>
</dbReference>
<dbReference type="PROSITE" id="PS50850">
    <property type="entry name" value="MFS"/>
    <property type="match status" value="1"/>
</dbReference>
<evidence type="ECO:0000256" key="3">
    <source>
        <dbReference type="ARBA" id="ARBA00022475"/>
    </source>
</evidence>
<sequence length="561" mass="59066">MSTIEKSNKLSTFRKPAAAAASRPAGSVTSPGAPGSGTTSPSPLSDAPPARSFRESLLAMMGLFFVVMMVALDQTVVGTALPTIVADLKGFDLYAWVGTSYLLASVITVPIFGRLGDHFGRKYFVVASIVIFTLASALCGMANSMLFLVLARGLQGIGGGMLVGTAFASVPDLFPEAHVRLRWQVLISSSFGIANAVGPSLGGFMTEYTGWRSVFYINLPIGLAGVYFVWRHMPLIRNRRHEGPVRLDWAGAALIAAALGSLQLLVELLPGHGFTPAMAALAVFSIGAFVALVLCEKRASNPILPFEMFANSALATMFMLSVLMGFMMFALLFYMPLLLQGGFGLSPNAAGMLITPLVVCITIGSISNSRLLTRVSNPAHILYAGFALLGFSAAAITTLTHDTPHALMAVYMLCAGLGLGLVLPNLTIFAQETAGRAHLGIATAMIQSLRMVGGMLGTALVGTLVNHLYVNRVHEALDAAQASGWLSRLNDPQILINKAEQARLLTEIGGAGGNGAALIEAARLSLVSSIHAGQMLSVAVAVLAVLQMRRLPRLKLKRSGA</sequence>
<evidence type="ECO:0000256" key="6">
    <source>
        <dbReference type="ARBA" id="ARBA00023136"/>
    </source>
</evidence>
<feature type="transmembrane region" description="Helical" evidence="8">
    <location>
        <begin position="213"/>
        <end position="230"/>
    </location>
</feature>
<dbReference type="InterPro" id="IPR020846">
    <property type="entry name" value="MFS_dom"/>
</dbReference>
<evidence type="ECO:0000256" key="2">
    <source>
        <dbReference type="ARBA" id="ARBA00022448"/>
    </source>
</evidence>
<feature type="transmembrane region" description="Helical" evidence="8">
    <location>
        <begin position="349"/>
        <end position="369"/>
    </location>
</feature>
<feature type="transmembrane region" description="Helical" evidence="8">
    <location>
        <begin position="124"/>
        <end position="150"/>
    </location>
</feature>
<feature type="compositionally biased region" description="Low complexity" evidence="7">
    <location>
        <begin position="17"/>
        <end position="43"/>
    </location>
</feature>
<dbReference type="Gene3D" id="1.20.1250.20">
    <property type="entry name" value="MFS general substrate transporter like domains"/>
    <property type="match status" value="1"/>
</dbReference>
<comment type="subcellular location">
    <subcellularLocation>
        <location evidence="1">Cell membrane</location>
        <topology evidence="1">Multi-pass membrane protein</topology>
    </subcellularLocation>
</comment>
<feature type="domain" description="Major facilitator superfamily (MFS) profile" evidence="9">
    <location>
        <begin position="59"/>
        <end position="555"/>
    </location>
</feature>